<comment type="caution">
    <text evidence="2">The sequence shown here is derived from an EMBL/GenBank/DDBJ whole genome shotgun (WGS) entry which is preliminary data.</text>
</comment>
<evidence type="ECO:0000313" key="3">
    <source>
        <dbReference type="Proteomes" id="UP001603857"/>
    </source>
</evidence>
<accession>A0ABD1M5F4</accession>
<name>A0ABD1M5F4_9FABA</name>
<dbReference type="AlphaFoldDB" id="A0ABD1M5F4"/>
<evidence type="ECO:0000256" key="1">
    <source>
        <dbReference type="SAM" id="Coils"/>
    </source>
</evidence>
<protein>
    <submittedName>
        <fullName evidence="2">Uncharacterized protein</fullName>
    </submittedName>
</protein>
<feature type="coiled-coil region" evidence="1">
    <location>
        <begin position="129"/>
        <end position="156"/>
    </location>
</feature>
<sequence length="209" mass="23378">MPTRSIQHTQSLKLFVHAYYSLSLCLNHYSLSVAVATATNARRVTCLSLAPRSYVDGLAAYLMDSCLQKCQNNNDMSANLTHKHISSVNPGILSRLGGMKKSTKPNQPWSPKQVWKRWWSCSLPDGVLLTKMSKQIKKLMLQISIIQKERKNQSNRMSAAPGVMFSLEGTMSRDRLCPIFKASLKVSSRLPSGPVNPDILGMPYESKHQ</sequence>
<gene>
    <name evidence="2" type="ORF">Fmac_018593</name>
</gene>
<keyword evidence="3" id="KW-1185">Reference proteome</keyword>
<reference evidence="2 3" key="1">
    <citation type="submission" date="2024-08" db="EMBL/GenBank/DDBJ databases">
        <title>Insights into the chromosomal genome structure of Flemingia macrophylla.</title>
        <authorList>
            <person name="Ding Y."/>
            <person name="Zhao Y."/>
            <person name="Bi W."/>
            <person name="Wu M."/>
            <person name="Zhao G."/>
            <person name="Gong Y."/>
            <person name="Li W."/>
            <person name="Zhang P."/>
        </authorList>
    </citation>
    <scope>NUCLEOTIDE SEQUENCE [LARGE SCALE GENOMIC DNA]</scope>
    <source>
        <strain evidence="2">DYQJB</strain>
        <tissue evidence="2">Leaf</tissue>
    </source>
</reference>
<proteinExistence type="predicted"/>
<dbReference type="EMBL" id="JBGMDY010000006">
    <property type="protein sequence ID" value="KAL2331012.1"/>
    <property type="molecule type" value="Genomic_DNA"/>
</dbReference>
<evidence type="ECO:0000313" key="2">
    <source>
        <dbReference type="EMBL" id="KAL2331012.1"/>
    </source>
</evidence>
<keyword evidence="1" id="KW-0175">Coiled coil</keyword>
<dbReference type="Proteomes" id="UP001603857">
    <property type="component" value="Unassembled WGS sequence"/>
</dbReference>
<organism evidence="2 3">
    <name type="scientific">Flemingia macrophylla</name>
    <dbReference type="NCBI Taxonomy" id="520843"/>
    <lineage>
        <taxon>Eukaryota</taxon>
        <taxon>Viridiplantae</taxon>
        <taxon>Streptophyta</taxon>
        <taxon>Embryophyta</taxon>
        <taxon>Tracheophyta</taxon>
        <taxon>Spermatophyta</taxon>
        <taxon>Magnoliopsida</taxon>
        <taxon>eudicotyledons</taxon>
        <taxon>Gunneridae</taxon>
        <taxon>Pentapetalae</taxon>
        <taxon>rosids</taxon>
        <taxon>fabids</taxon>
        <taxon>Fabales</taxon>
        <taxon>Fabaceae</taxon>
        <taxon>Papilionoideae</taxon>
        <taxon>50 kb inversion clade</taxon>
        <taxon>NPAAA clade</taxon>
        <taxon>indigoferoid/millettioid clade</taxon>
        <taxon>Phaseoleae</taxon>
        <taxon>Flemingia</taxon>
    </lineage>
</organism>